<dbReference type="RefSeq" id="WP_020375167.1">
    <property type="nucleotide sequence ID" value="NZ_FWWY01000001.1"/>
</dbReference>
<dbReference type="Proteomes" id="UP000192660">
    <property type="component" value="Unassembled WGS sequence"/>
</dbReference>
<gene>
    <name evidence="2" type="ORF">SAMN00768000_1113</name>
</gene>
<dbReference type="Pfam" id="PF03551">
    <property type="entry name" value="PadR"/>
    <property type="match status" value="1"/>
</dbReference>
<reference evidence="3" key="1">
    <citation type="submission" date="2017-04" db="EMBL/GenBank/DDBJ databases">
        <authorList>
            <person name="Varghese N."/>
            <person name="Submissions S."/>
        </authorList>
    </citation>
    <scope>NUCLEOTIDE SEQUENCE [LARGE SCALE GENOMIC DNA]</scope>
    <source>
        <strain evidence="3">DSM 9293</strain>
    </source>
</reference>
<evidence type="ECO:0000313" key="2">
    <source>
        <dbReference type="EMBL" id="SMC03483.1"/>
    </source>
</evidence>
<dbReference type="PANTHER" id="PTHR33169:SF14">
    <property type="entry name" value="TRANSCRIPTIONAL REGULATOR RV3488"/>
    <property type="match status" value="1"/>
</dbReference>
<dbReference type="SUPFAM" id="SSF46785">
    <property type="entry name" value="Winged helix' DNA-binding domain"/>
    <property type="match status" value="1"/>
</dbReference>
<feature type="domain" description="Transcription regulator PadR N-terminal" evidence="1">
    <location>
        <begin position="22"/>
        <end position="92"/>
    </location>
</feature>
<dbReference type="InterPro" id="IPR052509">
    <property type="entry name" value="Metal_resp_DNA-bind_regulator"/>
</dbReference>
<dbReference type="AlphaFoldDB" id="A0A1W1WCM2"/>
<evidence type="ECO:0000259" key="1">
    <source>
        <dbReference type="Pfam" id="PF03551"/>
    </source>
</evidence>
<dbReference type="InterPro" id="IPR005149">
    <property type="entry name" value="Tscrpt_reg_PadR_N"/>
</dbReference>
<accession>A0A1W1WCM2</accession>
<proteinExistence type="predicted"/>
<keyword evidence="3" id="KW-1185">Reference proteome</keyword>
<dbReference type="OrthoDB" id="9808017at2"/>
<dbReference type="InterPro" id="IPR036390">
    <property type="entry name" value="WH_DNA-bd_sf"/>
</dbReference>
<evidence type="ECO:0000313" key="3">
    <source>
        <dbReference type="Proteomes" id="UP000192660"/>
    </source>
</evidence>
<dbReference type="PANTHER" id="PTHR33169">
    <property type="entry name" value="PADR-FAMILY TRANSCRIPTIONAL REGULATOR"/>
    <property type="match status" value="1"/>
</dbReference>
<sequence>MIEKDDPWGLGQLRRGVVEWCVLALLQQHERYGFELAKTLSAANLIASEGTIYPLLGRLRRDGLVETLWRESPEGPPRRYYVLTVAGKESLQQFRNQWQQFKEAVDHFLGETQEEHHDHHEPK</sequence>
<dbReference type="Gene3D" id="1.10.10.10">
    <property type="entry name" value="Winged helix-like DNA-binding domain superfamily/Winged helix DNA-binding domain"/>
    <property type="match status" value="1"/>
</dbReference>
<organism evidence="2 3">
    <name type="scientific">Sulfobacillus thermosulfidooxidans (strain DSM 9293 / VKM B-1269 / AT-1)</name>
    <dbReference type="NCBI Taxonomy" id="929705"/>
    <lineage>
        <taxon>Bacteria</taxon>
        <taxon>Bacillati</taxon>
        <taxon>Bacillota</taxon>
        <taxon>Clostridia</taxon>
        <taxon>Eubacteriales</taxon>
        <taxon>Clostridiales Family XVII. Incertae Sedis</taxon>
        <taxon>Sulfobacillus</taxon>
    </lineage>
</organism>
<dbReference type="InterPro" id="IPR036388">
    <property type="entry name" value="WH-like_DNA-bd_sf"/>
</dbReference>
<name>A0A1W1WCM2_SULTA</name>
<protein>
    <submittedName>
        <fullName evidence="2">PadR family transcriptional regulator, regulatory protein PadR</fullName>
    </submittedName>
</protein>
<dbReference type="EMBL" id="FWWY01000001">
    <property type="protein sequence ID" value="SMC03483.1"/>
    <property type="molecule type" value="Genomic_DNA"/>
</dbReference>